<proteinExistence type="predicted"/>
<reference evidence="1 2" key="1">
    <citation type="journal article" date="2013" name="Genome Biol.">
        <title>Genome of Acanthamoeba castellanii highlights extensive lateral gene transfer and early evolution of tyrosine kinase signaling.</title>
        <authorList>
            <person name="Clarke M."/>
            <person name="Lohan A.J."/>
            <person name="Liu B."/>
            <person name="Lagkouvardos I."/>
            <person name="Roy S."/>
            <person name="Zafar N."/>
            <person name="Bertelli C."/>
            <person name="Schilde C."/>
            <person name="Kianianmomeni A."/>
            <person name="Burglin T.R."/>
            <person name="Frech C."/>
            <person name="Turcotte B."/>
            <person name="Kopec K.O."/>
            <person name="Synnott J.M."/>
            <person name="Choo C."/>
            <person name="Paponov I."/>
            <person name="Finkler A."/>
            <person name="Soon Heng Tan C."/>
            <person name="Hutchins A.P."/>
            <person name="Weinmeier T."/>
            <person name="Rattei T."/>
            <person name="Chu J.S."/>
            <person name="Gimenez G."/>
            <person name="Irimia M."/>
            <person name="Rigden D.J."/>
            <person name="Fitzpatrick D.A."/>
            <person name="Lorenzo-Morales J."/>
            <person name="Bateman A."/>
            <person name="Chiu C.H."/>
            <person name="Tang P."/>
            <person name="Hegemann P."/>
            <person name="Fromm H."/>
            <person name="Raoult D."/>
            <person name="Greub G."/>
            <person name="Miranda-Saavedra D."/>
            <person name="Chen N."/>
            <person name="Nash P."/>
            <person name="Ginger M.L."/>
            <person name="Horn M."/>
            <person name="Schaap P."/>
            <person name="Caler L."/>
            <person name="Loftus B."/>
        </authorList>
    </citation>
    <scope>NUCLEOTIDE SEQUENCE [LARGE SCALE GENOMIC DNA]</scope>
    <source>
        <strain evidence="1 2">Neff</strain>
    </source>
</reference>
<dbReference type="Proteomes" id="UP000011083">
    <property type="component" value="Unassembled WGS sequence"/>
</dbReference>
<dbReference type="SUPFAM" id="SSF55144">
    <property type="entry name" value="LigT-like"/>
    <property type="match status" value="1"/>
</dbReference>
<dbReference type="KEGG" id="acan:ACA1_390400"/>
<dbReference type="OrthoDB" id="10263155at2759"/>
<sequence length="171" mass="19194">MNGRKVVTSAIIVSPPKDTWGPIQDIRLKFDKAYKRWMPHINLIYPFFPQSQFESVLPELKAGLAGVAPFTVRFETFDYFEHGASSCTLFLKPTVQPPNALRELQAALERVFPACNEQSTKSEDGFHAHLTVGQFRGKCAAESCGAAWEAVLGQTGDDQRCRVEERKLQSF</sequence>
<keyword evidence="2" id="KW-1185">Reference proteome</keyword>
<evidence type="ECO:0000313" key="2">
    <source>
        <dbReference type="Proteomes" id="UP000011083"/>
    </source>
</evidence>
<accession>L8GRF9</accession>
<protein>
    <submittedName>
        <fullName evidence="1">Polynucleotide adenyltransferase</fullName>
    </submittedName>
</protein>
<dbReference type="AlphaFoldDB" id="L8GRF9"/>
<dbReference type="RefSeq" id="XP_004336729.1">
    <property type="nucleotide sequence ID" value="XM_004336681.1"/>
</dbReference>
<dbReference type="VEuPathDB" id="AmoebaDB:ACA1_390400"/>
<name>L8GRF9_ACACF</name>
<organism evidence="1 2">
    <name type="scientific">Acanthamoeba castellanii (strain ATCC 30010 / Neff)</name>
    <dbReference type="NCBI Taxonomy" id="1257118"/>
    <lineage>
        <taxon>Eukaryota</taxon>
        <taxon>Amoebozoa</taxon>
        <taxon>Discosea</taxon>
        <taxon>Longamoebia</taxon>
        <taxon>Centramoebida</taxon>
        <taxon>Acanthamoebidae</taxon>
        <taxon>Acanthamoeba</taxon>
    </lineage>
</organism>
<dbReference type="Pfam" id="PF13563">
    <property type="entry name" value="2_5_RNA_ligase2"/>
    <property type="match status" value="1"/>
</dbReference>
<dbReference type="EMBL" id="KB008044">
    <property type="protein sequence ID" value="ELR14716.1"/>
    <property type="molecule type" value="Genomic_DNA"/>
</dbReference>
<dbReference type="PANTHER" id="PTHR37474:SF1">
    <property type="entry name" value="2'-5' RNA LIGASE FAMILY PROTEIN"/>
    <property type="match status" value="1"/>
</dbReference>
<dbReference type="GO" id="GO:0016740">
    <property type="term" value="F:transferase activity"/>
    <property type="evidence" value="ECO:0007669"/>
    <property type="project" value="UniProtKB-KW"/>
</dbReference>
<dbReference type="GeneID" id="14915405"/>
<dbReference type="InterPro" id="IPR009097">
    <property type="entry name" value="Cyclic_Pdiesterase"/>
</dbReference>
<dbReference type="PANTHER" id="PTHR37474">
    <property type="entry name" value="RNA LIGASE/CYCLIC NUCLEOTIDE PHOSPHODIESTERASE"/>
    <property type="match status" value="1"/>
</dbReference>
<keyword evidence="1" id="KW-0808">Transferase</keyword>
<evidence type="ECO:0000313" key="1">
    <source>
        <dbReference type="EMBL" id="ELR14716.1"/>
    </source>
</evidence>
<dbReference type="Gene3D" id="3.90.1140.10">
    <property type="entry name" value="Cyclic phosphodiesterase"/>
    <property type="match status" value="1"/>
</dbReference>
<gene>
    <name evidence="1" type="ORF">ACA1_390400</name>
</gene>